<dbReference type="PANTHER" id="PTHR48053:SF71">
    <property type="entry name" value="LEUCINE RICH REPEAT FAMILY PROTEIN, EXPRESSED"/>
    <property type="match status" value="1"/>
</dbReference>
<dbReference type="InterPro" id="IPR001611">
    <property type="entry name" value="Leu-rich_rpt"/>
</dbReference>
<dbReference type="InterPro" id="IPR032675">
    <property type="entry name" value="LRR_dom_sf"/>
</dbReference>
<dbReference type="Pfam" id="PF00560">
    <property type="entry name" value="LRR_1"/>
    <property type="match status" value="2"/>
</dbReference>
<dbReference type="Pfam" id="PF07714">
    <property type="entry name" value="PK_Tyr_Ser-Thr"/>
    <property type="match status" value="1"/>
</dbReference>
<evidence type="ECO:0000256" key="7">
    <source>
        <dbReference type="ARBA" id="ARBA00023136"/>
    </source>
</evidence>
<dbReference type="Proteomes" id="UP000436088">
    <property type="component" value="Unassembled WGS sequence"/>
</dbReference>
<dbReference type="PANTHER" id="PTHR48053">
    <property type="entry name" value="LEUCINE RICH REPEAT FAMILY PROTEIN, EXPRESSED"/>
    <property type="match status" value="1"/>
</dbReference>
<feature type="domain" description="Protein kinase" evidence="10">
    <location>
        <begin position="546"/>
        <end position="810"/>
    </location>
</feature>
<dbReference type="InterPro" id="IPR011009">
    <property type="entry name" value="Kinase-like_dom_sf"/>
</dbReference>
<evidence type="ECO:0000256" key="6">
    <source>
        <dbReference type="ARBA" id="ARBA00022989"/>
    </source>
</evidence>
<dbReference type="InterPro" id="IPR020635">
    <property type="entry name" value="Tyr_kinase_cat_dom"/>
</dbReference>
<dbReference type="InterPro" id="IPR000719">
    <property type="entry name" value="Prot_kinase_dom"/>
</dbReference>
<sequence length="810" mass="89490">MLVAVVLAADPYSDALLSLKSDIIDDSKSLDDWKVVSEGNISGKILACSWSGVECNENSTIVTSLNLCMKNLAGKLPGKQLGVLTQLVGLNISQNSFSGELPGNNRYEKPGSFDALSNSFSGPLPVEVTELESLKVLNLAGSYFDGPIPSSYGSFKRLEYLHLAGNSLTGKIPPELGNLKTMTHMEIGYNFYEGNIPWQLSNMSELQYLDIAGSNLSGSIPRELSNLTKLESLFLFRNRLTGPIPWEFSRIVPLTDLDLSDNLISGPIPESFAELKNLRLLSLMFNEMNGTVPESLAELPSMETLFIWNNFFTGTLPKSLGINSKLRWLDVSNNSFIGSIPPGICTGGKLFKLMLFSNNFTGNLSPLSNCSSLVRIRVEDNSFSGEIPLKFSDFPDITYIDLSKNRFTGGIPWDISRALKLQYFSVANNPELGGTIPENIWSLPFLQNFSASYCNISGNLPPFRSCKSIVVVQLRMNNISGSIPESISDCHSLEMINLGSNHLTDNIPKELASLPSLVFVDLSHNDLVGSIPVEFGKSSSLVLLNVSYNDISGTIPSKKVLRSMGRTAYIGNPELCGKPLKSCSNPINGKKLRTATIFRCILQSSAAYWDNCAVKKLEWEPKRVKVASEFITQLGSARHMNLIRLLGFCYNKQMTYLLYDYLPNGNLAEKLRMQRDWGMKCRIMIGIAKGICFLHHDCNPAIPHGNLKSSNVIFDDNSEPRLANFGFKHLMQLIKGTTPASSRLGTGESNDIKEELYKDIYNFGEIILEILSNGKLMNGGASIHIKPKDAVLREIYHETKPNPPIHCKKK</sequence>
<dbReference type="InterPro" id="IPR051716">
    <property type="entry name" value="Plant_RL_S/T_kinase"/>
</dbReference>
<evidence type="ECO:0000256" key="2">
    <source>
        <dbReference type="ARBA" id="ARBA00022614"/>
    </source>
</evidence>
<evidence type="ECO:0000256" key="4">
    <source>
        <dbReference type="ARBA" id="ARBA00022729"/>
    </source>
</evidence>
<dbReference type="Gene3D" id="3.80.10.10">
    <property type="entry name" value="Ribonuclease Inhibitor"/>
    <property type="match status" value="2"/>
</dbReference>
<protein>
    <submittedName>
        <fullName evidence="11">Dicer-like protein 4-like isoform X1</fullName>
    </submittedName>
</protein>
<evidence type="ECO:0000259" key="10">
    <source>
        <dbReference type="PROSITE" id="PS50011"/>
    </source>
</evidence>
<keyword evidence="7" id="KW-0472">Membrane</keyword>
<dbReference type="GO" id="GO:0004674">
    <property type="term" value="F:protein serine/threonine kinase activity"/>
    <property type="evidence" value="ECO:0007669"/>
    <property type="project" value="UniProtKB-EC"/>
</dbReference>
<evidence type="ECO:0000313" key="12">
    <source>
        <dbReference type="Proteomes" id="UP000436088"/>
    </source>
</evidence>
<dbReference type="InterPro" id="IPR013210">
    <property type="entry name" value="LRR_N_plant-typ"/>
</dbReference>
<reference evidence="11" key="1">
    <citation type="submission" date="2019-09" db="EMBL/GenBank/DDBJ databases">
        <title>Draft genome information of white flower Hibiscus syriacus.</title>
        <authorList>
            <person name="Kim Y.-M."/>
        </authorList>
    </citation>
    <scope>NUCLEOTIDE SEQUENCE [LARGE SCALE GENOMIC DNA]</scope>
    <source>
        <strain evidence="11">YM2019G1</strain>
    </source>
</reference>
<dbReference type="FunFam" id="3.80.10.10:FF:001319">
    <property type="entry name" value="Leucine-rich repeat receptor-like protein kinase TDR"/>
    <property type="match status" value="1"/>
</dbReference>
<dbReference type="GO" id="GO:0005524">
    <property type="term" value="F:ATP binding"/>
    <property type="evidence" value="ECO:0007669"/>
    <property type="project" value="InterPro"/>
</dbReference>
<dbReference type="SMART" id="SM00219">
    <property type="entry name" value="TyrKc"/>
    <property type="match status" value="1"/>
</dbReference>
<comment type="caution">
    <text evidence="11">The sequence shown here is derived from an EMBL/GenBank/DDBJ whole genome shotgun (WGS) entry which is preliminary data.</text>
</comment>
<accession>A0A6A2ZAI0</accession>
<dbReference type="PROSITE" id="PS50011">
    <property type="entry name" value="PROTEIN_KINASE_DOM"/>
    <property type="match status" value="1"/>
</dbReference>
<gene>
    <name evidence="11" type="ORF">F3Y22_tig00110945pilonHSYRG00146</name>
</gene>
<dbReference type="FunFam" id="3.80.10.10:FF:000233">
    <property type="entry name" value="Leucine-rich repeat receptor-like protein kinase TDR"/>
    <property type="match status" value="1"/>
</dbReference>
<dbReference type="SUPFAM" id="SSF52047">
    <property type="entry name" value="RNI-like"/>
    <property type="match status" value="1"/>
</dbReference>
<evidence type="ECO:0000256" key="1">
    <source>
        <dbReference type="ARBA" id="ARBA00004479"/>
    </source>
</evidence>
<dbReference type="SUPFAM" id="SSF56112">
    <property type="entry name" value="Protein kinase-like (PK-like)"/>
    <property type="match status" value="1"/>
</dbReference>
<keyword evidence="12" id="KW-1185">Reference proteome</keyword>
<dbReference type="Gene3D" id="1.10.510.10">
    <property type="entry name" value="Transferase(Phosphotransferase) domain 1"/>
    <property type="match status" value="1"/>
</dbReference>
<comment type="subcellular location">
    <subcellularLocation>
        <location evidence="1">Membrane</location>
        <topology evidence="1">Single-pass type I membrane protein</topology>
    </subcellularLocation>
</comment>
<dbReference type="SUPFAM" id="SSF52058">
    <property type="entry name" value="L domain-like"/>
    <property type="match status" value="1"/>
</dbReference>
<organism evidence="11 12">
    <name type="scientific">Hibiscus syriacus</name>
    <name type="common">Rose of Sharon</name>
    <dbReference type="NCBI Taxonomy" id="106335"/>
    <lineage>
        <taxon>Eukaryota</taxon>
        <taxon>Viridiplantae</taxon>
        <taxon>Streptophyta</taxon>
        <taxon>Embryophyta</taxon>
        <taxon>Tracheophyta</taxon>
        <taxon>Spermatophyta</taxon>
        <taxon>Magnoliopsida</taxon>
        <taxon>eudicotyledons</taxon>
        <taxon>Gunneridae</taxon>
        <taxon>Pentapetalae</taxon>
        <taxon>rosids</taxon>
        <taxon>malvids</taxon>
        <taxon>Malvales</taxon>
        <taxon>Malvaceae</taxon>
        <taxon>Malvoideae</taxon>
        <taxon>Hibiscus</taxon>
    </lineage>
</organism>
<proteinExistence type="predicted"/>
<keyword evidence="2" id="KW-0433">Leucine-rich repeat</keyword>
<dbReference type="GO" id="GO:0009791">
    <property type="term" value="P:post-embryonic development"/>
    <property type="evidence" value="ECO:0007669"/>
    <property type="project" value="UniProtKB-ARBA"/>
</dbReference>
<dbReference type="Pfam" id="PF23598">
    <property type="entry name" value="LRR_14"/>
    <property type="match status" value="1"/>
</dbReference>
<keyword evidence="9" id="KW-0325">Glycoprotein</keyword>
<evidence type="ECO:0000313" key="11">
    <source>
        <dbReference type="EMBL" id="KAE8689001.1"/>
    </source>
</evidence>
<evidence type="ECO:0000256" key="5">
    <source>
        <dbReference type="ARBA" id="ARBA00022737"/>
    </source>
</evidence>
<dbReference type="AlphaFoldDB" id="A0A6A2ZAI0"/>
<evidence type="ECO:0000256" key="3">
    <source>
        <dbReference type="ARBA" id="ARBA00022692"/>
    </source>
</evidence>
<dbReference type="Pfam" id="PF13855">
    <property type="entry name" value="LRR_8"/>
    <property type="match status" value="1"/>
</dbReference>
<dbReference type="InterPro" id="IPR001245">
    <property type="entry name" value="Ser-Thr/Tyr_kinase_cat_dom"/>
</dbReference>
<dbReference type="InterPro" id="IPR055414">
    <property type="entry name" value="LRR_R13L4/SHOC2-like"/>
</dbReference>
<keyword evidence="5" id="KW-0677">Repeat</keyword>
<name>A0A6A2ZAI0_HIBSY</name>
<dbReference type="Pfam" id="PF08263">
    <property type="entry name" value="LRRNT_2"/>
    <property type="match status" value="1"/>
</dbReference>
<keyword evidence="6" id="KW-1133">Transmembrane helix</keyword>
<keyword evidence="4" id="KW-0732">Signal</keyword>
<evidence type="ECO:0000256" key="8">
    <source>
        <dbReference type="ARBA" id="ARBA00023170"/>
    </source>
</evidence>
<evidence type="ECO:0000256" key="9">
    <source>
        <dbReference type="ARBA" id="ARBA00023180"/>
    </source>
</evidence>
<keyword evidence="3" id="KW-0812">Transmembrane</keyword>
<dbReference type="GO" id="GO:0016020">
    <property type="term" value="C:membrane"/>
    <property type="evidence" value="ECO:0007669"/>
    <property type="project" value="UniProtKB-SubCell"/>
</dbReference>
<dbReference type="GO" id="GO:0004713">
    <property type="term" value="F:protein tyrosine kinase activity"/>
    <property type="evidence" value="ECO:0007669"/>
    <property type="project" value="InterPro"/>
</dbReference>
<dbReference type="EMBL" id="VEPZ02001175">
    <property type="protein sequence ID" value="KAE8689001.1"/>
    <property type="molecule type" value="Genomic_DNA"/>
</dbReference>
<keyword evidence="8" id="KW-0675">Receptor</keyword>